<gene>
    <name evidence="3" type="ORF">HanXRQr2_Chr06g0248381</name>
</gene>
<protein>
    <submittedName>
        <fullName evidence="3">HAT dimerization domain, ribonuclease H-like superfamily</fullName>
    </submittedName>
</protein>
<dbReference type="AlphaFoldDB" id="A0A9K3IQZ9"/>
<dbReference type="SUPFAM" id="SSF53098">
    <property type="entry name" value="Ribonuclease H-like"/>
    <property type="match status" value="1"/>
</dbReference>
<comment type="caution">
    <text evidence="3">The sequence shown here is derived from an EMBL/GenBank/DDBJ whole genome shotgun (WGS) entry which is preliminary data.</text>
</comment>
<sequence>MDEPPLWDYVEKIEKQGSGGTWKFKCKVCGENRQGSYSRVRAHLLGMKGSGIAICKKATQSDKVAMKKLEDAYEEKKNNSKAKEVGLPCEAGNPLKRRKPASNPIQKAFGVEIRDQLDEEIARMFYTGGLPFNLARNPHYHRAFQFAAENKIEGYVPPNYNRLTTTMLQKEKENVHKLLEPIRLSWKEKGVSIVSDGWTDPTRKPLINFMATSSNGPLFLKAVNCFGEVKDKFFIANLMKEVINEVGHENVVQIITDNAANCKAAGEIVTSEFTRIYWTPCVVHTLNLALKNICSPRNVETNETTYDECKWITEVHMDAVAIKNFIMNHNMRLSILSKFTPLRLLSVADTRFASIVVMLKRFKLVKRGLQAMVISNEWASYREDDTVKANSVKEKILDDDWWDKVSYILSFTEPIYDMIRFCDTDKPCLHLVYEMWDSMIEKVKAVIYKKEKRPLSTRSIFYDVVYQVLVARWTKNNTPLHCLAHSLNPRYYSDAWLLADKKRLPPHRDGEISDERKTCFKRLFPNDDEHDRVLDEYALFSMKSGPFDDLTCITKMETMEPKSWWANFGAQTPLLQSLAFKLLGQPSSSSCAERNWSTYSFIHSLRRNRLTTSRAQDLVYIHNNLRLLSRAPNDVVNTWDVGGDAFDSMEDVGILEFAELSLDEPELESDLLVNV</sequence>
<dbReference type="EMBL" id="MNCJ02000321">
    <property type="protein sequence ID" value="KAF5801463.1"/>
    <property type="molecule type" value="Genomic_DNA"/>
</dbReference>
<feature type="domain" description="DUF659" evidence="1">
    <location>
        <begin position="158"/>
        <end position="319"/>
    </location>
</feature>
<dbReference type="PANTHER" id="PTHR32166">
    <property type="entry name" value="OSJNBA0013A04.12 PROTEIN"/>
    <property type="match status" value="1"/>
</dbReference>
<evidence type="ECO:0000313" key="4">
    <source>
        <dbReference type="Proteomes" id="UP000215914"/>
    </source>
</evidence>
<evidence type="ECO:0000313" key="3">
    <source>
        <dbReference type="EMBL" id="KAF5801463.1"/>
    </source>
</evidence>
<keyword evidence="4" id="KW-1185">Reference proteome</keyword>
<dbReference type="Pfam" id="PF04937">
    <property type="entry name" value="DUF659"/>
    <property type="match status" value="1"/>
</dbReference>
<dbReference type="Pfam" id="PF05699">
    <property type="entry name" value="Dimer_Tnp_hAT"/>
    <property type="match status" value="1"/>
</dbReference>
<dbReference type="GO" id="GO:0046983">
    <property type="term" value="F:protein dimerization activity"/>
    <property type="evidence" value="ECO:0007669"/>
    <property type="project" value="InterPro"/>
</dbReference>
<proteinExistence type="predicted"/>
<evidence type="ECO:0000259" key="2">
    <source>
        <dbReference type="Pfam" id="PF05699"/>
    </source>
</evidence>
<dbReference type="PANTHER" id="PTHR32166:SF81">
    <property type="entry name" value="OS06G0658400 PROTEIN"/>
    <property type="match status" value="1"/>
</dbReference>
<dbReference type="InterPro" id="IPR007021">
    <property type="entry name" value="DUF659"/>
</dbReference>
<organism evidence="3 4">
    <name type="scientific">Helianthus annuus</name>
    <name type="common">Common sunflower</name>
    <dbReference type="NCBI Taxonomy" id="4232"/>
    <lineage>
        <taxon>Eukaryota</taxon>
        <taxon>Viridiplantae</taxon>
        <taxon>Streptophyta</taxon>
        <taxon>Embryophyta</taxon>
        <taxon>Tracheophyta</taxon>
        <taxon>Spermatophyta</taxon>
        <taxon>Magnoliopsida</taxon>
        <taxon>eudicotyledons</taxon>
        <taxon>Gunneridae</taxon>
        <taxon>Pentapetalae</taxon>
        <taxon>asterids</taxon>
        <taxon>campanulids</taxon>
        <taxon>Asterales</taxon>
        <taxon>Asteraceae</taxon>
        <taxon>Asteroideae</taxon>
        <taxon>Heliantheae alliance</taxon>
        <taxon>Heliantheae</taxon>
        <taxon>Helianthus</taxon>
    </lineage>
</organism>
<evidence type="ECO:0000259" key="1">
    <source>
        <dbReference type="Pfam" id="PF04937"/>
    </source>
</evidence>
<reference evidence="3" key="2">
    <citation type="submission" date="2020-06" db="EMBL/GenBank/DDBJ databases">
        <title>Helianthus annuus Genome sequencing and assembly Release 2.</title>
        <authorList>
            <person name="Gouzy J."/>
            <person name="Langlade N."/>
            <person name="Munos S."/>
        </authorList>
    </citation>
    <scope>NUCLEOTIDE SEQUENCE</scope>
    <source>
        <tissue evidence="3">Leaves</tissue>
    </source>
</reference>
<dbReference type="Gramene" id="mRNA:HanXRQr2_Chr06g0248381">
    <property type="protein sequence ID" value="mRNA:HanXRQr2_Chr06g0248381"/>
    <property type="gene ID" value="HanXRQr2_Chr06g0248381"/>
</dbReference>
<accession>A0A9K3IQZ9</accession>
<name>A0A9K3IQZ9_HELAN</name>
<dbReference type="InterPro" id="IPR008906">
    <property type="entry name" value="HATC_C_dom"/>
</dbReference>
<feature type="domain" description="HAT C-terminal dimerisation" evidence="2">
    <location>
        <begin position="551"/>
        <end position="625"/>
    </location>
</feature>
<reference evidence="3" key="1">
    <citation type="journal article" date="2017" name="Nature">
        <title>The sunflower genome provides insights into oil metabolism, flowering and Asterid evolution.</title>
        <authorList>
            <person name="Badouin H."/>
            <person name="Gouzy J."/>
            <person name="Grassa C.J."/>
            <person name="Murat F."/>
            <person name="Staton S.E."/>
            <person name="Cottret L."/>
            <person name="Lelandais-Briere C."/>
            <person name="Owens G.L."/>
            <person name="Carrere S."/>
            <person name="Mayjonade B."/>
            <person name="Legrand L."/>
            <person name="Gill N."/>
            <person name="Kane N.C."/>
            <person name="Bowers J.E."/>
            <person name="Hubner S."/>
            <person name="Bellec A."/>
            <person name="Berard A."/>
            <person name="Berges H."/>
            <person name="Blanchet N."/>
            <person name="Boniface M.C."/>
            <person name="Brunel D."/>
            <person name="Catrice O."/>
            <person name="Chaidir N."/>
            <person name="Claudel C."/>
            <person name="Donnadieu C."/>
            <person name="Faraut T."/>
            <person name="Fievet G."/>
            <person name="Helmstetter N."/>
            <person name="King M."/>
            <person name="Knapp S.J."/>
            <person name="Lai Z."/>
            <person name="Le Paslier M.C."/>
            <person name="Lippi Y."/>
            <person name="Lorenzon L."/>
            <person name="Mandel J.R."/>
            <person name="Marage G."/>
            <person name="Marchand G."/>
            <person name="Marquand E."/>
            <person name="Bret-Mestries E."/>
            <person name="Morien E."/>
            <person name="Nambeesan S."/>
            <person name="Nguyen T."/>
            <person name="Pegot-Espagnet P."/>
            <person name="Pouilly N."/>
            <person name="Raftis F."/>
            <person name="Sallet E."/>
            <person name="Schiex T."/>
            <person name="Thomas J."/>
            <person name="Vandecasteele C."/>
            <person name="Vares D."/>
            <person name="Vear F."/>
            <person name="Vautrin S."/>
            <person name="Crespi M."/>
            <person name="Mangin B."/>
            <person name="Burke J.M."/>
            <person name="Salse J."/>
            <person name="Munos S."/>
            <person name="Vincourt P."/>
            <person name="Rieseberg L.H."/>
            <person name="Langlade N.B."/>
        </authorList>
    </citation>
    <scope>NUCLEOTIDE SEQUENCE</scope>
    <source>
        <tissue evidence="3">Leaves</tissue>
    </source>
</reference>
<dbReference type="Proteomes" id="UP000215914">
    <property type="component" value="Unassembled WGS sequence"/>
</dbReference>
<dbReference type="InterPro" id="IPR012337">
    <property type="entry name" value="RNaseH-like_sf"/>
</dbReference>